<protein>
    <submittedName>
        <fullName evidence="4">GIY-YIG nuclease superfamily</fullName>
    </submittedName>
</protein>
<dbReference type="InterPro" id="IPR035901">
    <property type="entry name" value="GIY-YIG_endonuc_sf"/>
</dbReference>
<dbReference type="SUPFAM" id="SSF82771">
    <property type="entry name" value="GIY-YIG endonuclease"/>
    <property type="match status" value="1"/>
</dbReference>
<keyword evidence="2" id="KW-0460">Magnesium</keyword>
<proteinExistence type="predicted"/>
<evidence type="ECO:0000313" key="4">
    <source>
        <dbReference type="EMBL" id="CAB4153785.1"/>
    </source>
</evidence>
<dbReference type="Gene3D" id="3.40.1440.10">
    <property type="entry name" value="GIY-YIG endonuclease"/>
    <property type="match status" value="1"/>
</dbReference>
<feature type="domain" description="GIY-YIG" evidence="3">
    <location>
        <begin position="1"/>
        <end position="89"/>
    </location>
</feature>
<organism evidence="4">
    <name type="scientific">uncultured Caudovirales phage</name>
    <dbReference type="NCBI Taxonomy" id="2100421"/>
    <lineage>
        <taxon>Viruses</taxon>
        <taxon>Duplodnaviria</taxon>
        <taxon>Heunggongvirae</taxon>
        <taxon>Uroviricota</taxon>
        <taxon>Caudoviricetes</taxon>
        <taxon>Peduoviridae</taxon>
        <taxon>Maltschvirus</taxon>
        <taxon>Maltschvirus maltsch</taxon>
    </lineage>
</organism>
<sequence length="113" mass="13380">MAGIYKIENIKTGYYYIGLSVDIFSRWSSHYTGIKTNKHSSTAFMQHWKDTEPSQWTFSILEYVSMTDYKIAHQIKGKALKDSFRKHLMVKEKEHMSKYSINYALNKDNKHFS</sequence>
<evidence type="ECO:0000256" key="1">
    <source>
        <dbReference type="ARBA" id="ARBA00001946"/>
    </source>
</evidence>
<comment type="cofactor">
    <cofactor evidence="1">
        <name>Mg(2+)</name>
        <dbReference type="ChEBI" id="CHEBI:18420"/>
    </cofactor>
</comment>
<dbReference type="EMBL" id="LR796603">
    <property type="protein sequence ID" value="CAB4153785.1"/>
    <property type="molecule type" value="Genomic_DNA"/>
</dbReference>
<gene>
    <name evidence="4" type="ORF">UFOVP639_29</name>
</gene>
<dbReference type="InterPro" id="IPR000305">
    <property type="entry name" value="GIY-YIG_endonuc"/>
</dbReference>
<name>A0A6J5N2F7_9CAUD</name>
<evidence type="ECO:0000256" key="2">
    <source>
        <dbReference type="ARBA" id="ARBA00022842"/>
    </source>
</evidence>
<reference evidence="4" key="1">
    <citation type="submission" date="2020-04" db="EMBL/GenBank/DDBJ databases">
        <authorList>
            <person name="Chiriac C."/>
            <person name="Salcher M."/>
            <person name="Ghai R."/>
            <person name="Kavagutti S V."/>
        </authorList>
    </citation>
    <scope>NUCLEOTIDE SEQUENCE</scope>
</reference>
<dbReference type="Pfam" id="PF01541">
    <property type="entry name" value="GIY-YIG"/>
    <property type="match status" value="1"/>
</dbReference>
<evidence type="ECO:0000259" key="3">
    <source>
        <dbReference type="PROSITE" id="PS50164"/>
    </source>
</evidence>
<dbReference type="PROSITE" id="PS50164">
    <property type="entry name" value="GIY_YIG"/>
    <property type="match status" value="1"/>
</dbReference>
<accession>A0A6J5N2F7</accession>